<dbReference type="EMBL" id="BAAAJE010000041">
    <property type="protein sequence ID" value="GAA1166729.1"/>
    <property type="molecule type" value="Genomic_DNA"/>
</dbReference>
<organism evidence="1 2">
    <name type="scientific">Nocardioides aquiterrae</name>
    <dbReference type="NCBI Taxonomy" id="203799"/>
    <lineage>
        <taxon>Bacteria</taxon>
        <taxon>Bacillati</taxon>
        <taxon>Actinomycetota</taxon>
        <taxon>Actinomycetes</taxon>
        <taxon>Propionibacteriales</taxon>
        <taxon>Nocardioidaceae</taxon>
        <taxon>Nocardioides</taxon>
    </lineage>
</organism>
<accession>A0ABN1USU9</accession>
<keyword evidence="2" id="KW-1185">Reference proteome</keyword>
<comment type="caution">
    <text evidence="1">The sequence shown here is derived from an EMBL/GenBank/DDBJ whole genome shotgun (WGS) entry which is preliminary data.</text>
</comment>
<dbReference type="Proteomes" id="UP001499979">
    <property type="component" value="Unassembled WGS sequence"/>
</dbReference>
<keyword evidence="1" id="KW-0378">Hydrolase</keyword>
<proteinExistence type="predicted"/>
<dbReference type="InterPro" id="IPR040701">
    <property type="entry name" value="Bact_RF_family2"/>
</dbReference>
<evidence type="ECO:0000313" key="1">
    <source>
        <dbReference type="EMBL" id="GAA1166729.1"/>
    </source>
</evidence>
<evidence type="ECO:0000313" key="2">
    <source>
        <dbReference type="Proteomes" id="UP001499979"/>
    </source>
</evidence>
<protein>
    <submittedName>
        <fullName evidence="1">Vms1/Ankzf1 family peptidyl-tRNA hydrolase</fullName>
    </submittedName>
</protein>
<dbReference type="Pfam" id="PF18844">
    <property type="entry name" value="baeRF_family2"/>
    <property type="match status" value="1"/>
</dbReference>
<dbReference type="RefSeq" id="WP_343911402.1">
    <property type="nucleotide sequence ID" value="NZ_BAAAJE010000041.1"/>
</dbReference>
<name>A0ABN1USU9_9ACTN</name>
<reference evidence="1 2" key="1">
    <citation type="journal article" date="2019" name="Int. J. Syst. Evol. Microbiol.">
        <title>The Global Catalogue of Microorganisms (GCM) 10K type strain sequencing project: providing services to taxonomists for standard genome sequencing and annotation.</title>
        <authorList>
            <consortium name="The Broad Institute Genomics Platform"/>
            <consortium name="The Broad Institute Genome Sequencing Center for Infectious Disease"/>
            <person name="Wu L."/>
            <person name="Ma J."/>
        </authorList>
    </citation>
    <scope>NUCLEOTIDE SEQUENCE [LARGE SCALE GENOMIC DNA]</scope>
    <source>
        <strain evidence="1 2">JCM 11813</strain>
    </source>
</reference>
<sequence length="354" mass="37919">MDTSTLTDLYQSTGPFATALVDVAHDTENGAHEHELRVRAACDSLREQGADDSVVTAVAERLGEVVHEPAPVARVVVATGDGVLYDQTASFRVDDTVATWAPLPDLARWIEHRDAVVTFVLATVDHVGGDVGLYRSDLPSPEQLESIEGSTENIHQVGATDWGNLNYQHRTENVWAKNAAEVADRISSYVRAGTRLVLLAGDPRSKSLVRERLNEAQAAIVELEHGTRNEDGGDGALQQAVREALLEQVVRQRLERVHELRERLGRGDGAVSGVDDVADAFVQGQVDTLLLDPGRAADADLDVSAHPGLTLPEERLRADQALVAAAVLTSAEVSVVPAAALDGAPVAAVLRWEA</sequence>
<gene>
    <name evidence="1" type="ORF">GCM10009606_49820</name>
</gene>
<dbReference type="GO" id="GO:0016787">
    <property type="term" value="F:hydrolase activity"/>
    <property type="evidence" value="ECO:0007669"/>
    <property type="project" value="UniProtKB-KW"/>
</dbReference>